<proteinExistence type="predicted"/>
<sequence>MRTLPCFILCCLATAAGCTSASFETIEPISQQDIYKVVGEVKRQISVYTAYQNSEEGYPRVLARSRSKFCGNGLIGFDIVSVRMELVAESDSTVGGGVGIGATPISASLGGSRSVSNSQVLSILNEIVPSAERQPYNPGDLDTAPLARAMRNLWETALSSGDDRSDICLKLKKGSDDNTYQMGITVVKGLNGEIGVGLSNVALSASGKFTSTTGNTVTVKFEPHDFAALQRKREACRKGDPKCGSQYHMAPPQLDCAPADTRCQNVYQRQYLQQ</sequence>
<feature type="signal peptide" evidence="1">
    <location>
        <begin position="1"/>
        <end position="21"/>
    </location>
</feature>
<name>A0A1I4E9A3_9HYPH</name>
<keyword evidence="1" id="KW-0732">Signal</keyword>
<evidence type="ECO:0000256" key="1">
    <source>
        <dbReference type="SAM" id="SignalP"/>
    </source>
</evidence>
<dbReference type="EMBL" id="FOSL01000023">
    <property type="protein sequence ID" value="SFL01863.1"/>
    <property type="molecule type" value="Genomic_DNA"/>
</dbReference>
<reference evidence="2 3" key="1">
    <citation type="submission" date="2016-10" db="EMBL/GenBank/DDBJ databases">
        <authorList>
            <person name="Varghese N."/>
            <person name="Submissions S."/>
        </authorList>
    </citation>
    <scope>NUCLEOTIDE SEQUENCE [LARGE SCALE GENOMIC DNA]</scope>
    <source>
        <strain evidence="2 3">DSM 21822</strain>
    </source>
</reference>
<evidence type="ECO:0008006" key="4">
    <source>
        <dbReference type="Google" id="ProtNLM"/>
    </source>
</evidence>
<dbReference type="Proteomes" id="UP000323300">
    <property type="component" value="Unassembled WGS sequence"/>
</dbReference>
<feature type="chain" id="PRO_5009302695" description="Lipoprotein" evidence="1">
    <location>
        <begin position="22"/>
        <end position="274"/>
    </location>
</feature>
<gene>
    <name evidence="2" type="ORF">SAMN04488498_12386</name>
</gene>
<evidence type="ECO:0000313" key="2">
    <source>
        <dbReference type="EMBL" id="SFL01863.1"/>
    </source>
</evidence>
<keyword evidence="3" id="KW-1185">Reference proteome</keyword>
<protein>
    <recommendedName>
        <fullName evidence="4">Lipoprotein</fullName>
    </recommendedName>
</protein>
<accession>A0A1I4E9A3</accession>
<evidence type="ECO:0000313" key="3">
    <source>
        <dbReference type="Proteomes" id="UP000323300"/>
    </source>
</evidence>
<dbReference type="AlphaFoldDB" id="A0A1I4E9A3"/>
<dbReference type="PROSITE" id="PS51257">
    <property type="entry name" value="PROKAR_LIPOPROTEIN"/>
    <property type="match status" value="1"/>
</dbReference>
<organism evidence="2 3">
    <name type="scientific">Neomesorhizobium albiziae</name>
    <dbReference type="NCBI Taxonomy" id="335020"/>
    <lineage>
        <taxon>Bacteria</taxon>
        <taxon>Pseudomonadati</taxon>
        <taxon>Pseudomonadota</taxon>
        <taxon>Alphaproteobacteria</taxon>
        <taxon>Hyphomicrobiales</taxon>
        <taxon>Phyllobacteriaceae</taxon>
        <taxon>Neomesorhizobium</taxon>
    </lineage>
</organism>